<dbReference type="PRINTS" id="PR00455">
    <property type="entry name" value="HTHTETR"/>
</dbReference>
<dbReference type="PANTHER" id="PTHR30055">
    <property type="entry name" value="HTH-TYPE TRANSCRIPTIONAL REGULATOR RUTR"/>
    <property type="match status" value="1"/>
</dbReference>
<feature type="DNA-binding region" description="H-T-H motif" evidence="2">
    <location>
        <begin position="39"/>
        <end position="58"/>
    </location>
</feature>
<feature type="domain" description="HTH tetR-type" evidence="3">
    <location>
        <begin position="207"/>
        <end position="267"/>
    </location>
</feature>
<dbReference type="PROSITE" id="PS50977">
    <property type="entry name" value="HTH_TETR_2"/>
    <property type="match status" value="2"/>
</dbReference>
<dbReference type="Proteomes" id="UP001501598">
    <property type="component" value="Unassembled WGS sequence"/>
</dbReference>
<comment type="caution">
    <text evidence="4">The sequence shown here is derived from an EMBL/GenBank/DDBJ whole genome shotgun (WGS) entry which is preliminary data.</text>
</comment>
<dbReference type="EMBL" id="BAABGT010000032">
    <property type="protein sequence ID" value="GAA4546530.1"/>
    <property type="molecule type" value="Genomic_DNA"/>
</dbReference>
<reference evidence="5" key="1">
    <citation type="journal article" date="2019" name="Int. J. Syst. Evol. Microbiol.">
        <title>The Global Catalogue of Microorganisms (GCM) 10K type strain sequencing project: providing services to taxonomists for standard genome sequencing and annotation.</title>
        <authorList>
            <consortium name="The Broad Institute Genomics Platform"/>
            <consortium name="The Broad Institute Genome Sequencing Center for Infectious Disease"/>
            <person name="Wu L."/>
            <person name="Ma J."/>
        </authorList>
    </citation>
    <scope>NUCLEOTIDE SEQUENCE [LARGE SCALE GENOMIC DNA]</scope>
    <source>
        <strain evidence="5">JCM 17906</strain>
    </source>
</reference>
<evidence type="ECO:0000259" key="3">
    <source>
        <dbReference type="PROSITE" id="PS50977"/>
    </source>
</evidence>
<dbReference type="PANTHER" id="PTHR30055:SF237">
    <property type="entry name" value="TRANSCRIPTIONAL REPRESSOR MCE3R"/>
    <property type="match status" value="1"/>
</dbReference>
<evidence type="ECO:0000313" key="4">
    <source>
        <dbReference type="EMBL" id="GAA4546530.1"/>
    </source>
</evidence>
<organism evidence="4 5">
    <name type="scientific">Pseudonocardia xishanensis</name>
    <dbReference type="NCBI Taxonomy" id="630995"/>
    <lineage>
        <taxon>Bacteria</taxon>
        <taxon>Bacillati</taxon>
        <taxon>Actinomycetota</taxon>
        <taxon>Actinomycetes</taxon>
        <taxon>Pseudonocardiales</taxon>
        <taxon>Pseudonocardiaceae</taxon>
        <taxon>Pseudonocardia</taxon>
    </lineage>
</organism>
<dbReference type="PROSITE" id="PS01081">
    <property type="entry name" value="HTH_TETR_1"/>
    <property type="match status" value="1"/>
</dbReference>
<accession>A0ABP8RSE8</accession>
<name>A0ABP8RSE8_9PSEU</name>
<gene>
    <name evidence="4" type="ORF">GCM10023175_28930</name>
</gene>
<dbReference type="Gene3D" id="1.10.10.60">
    <property type="entry name" value="Homeodomain-like"/>
    <property type="match status" value="2"/>
</dbReference>
<dbReference type="InterPro" id="IPR009057">
    <property type="entry name" value="Homeodomain-like_sf"/>
</dbReference>
<dbReference type="Pfam" id="PF00440">
    <property type="entry name" value="TetR_N"/>
    <property type="match status" value="2"/>
</dbReference>
<dbReference type="InterPro" id="IPR001647">
    <property type="entry name" value="HTH_TetR"/>
</dbReference>
<protein>
    <submittedName>
        <fullName evidence="4">TetR/AcrR family transcriptional regulator</fullName>
    </submittedName>
</protein>
<feature type="domain" description="HTH tetR-type" evidence="3">
    <location>
        <begin position="16"/>
        <end position="76"/>
    </location>
</feature>
<dbReference type="SUPFAM" id="SSF46689">
    <property type="entry name" value="Homeodomain-like"/>
    <property type="match status" value="2"/>
</dbReference>
<dbReference type="InterPro" id="IPR050109">
    <property type="entry name" value="HTH-type_TetR-like_transc_reg"/>
</dbReference>
<dbReference type="Gene3D" id="1.10.357.10">
    <property type="entry name" value="Tetracycline Repressor, domain 2"/>
    <property type="match status" value="2"/>
</dbReference>
<proteinExistence type="predicted"/>
<dbReference type="InterPro" id="IPR023772">
    <property type="entry name" value="DNA-bd_HTH_TetR-type_CS"/>
</dbReference>
<evidence type="ECO:0000256" key="2">
    <source>
        <dbReference type="PROSITE-ProRule" id="PRU00335"/>
    </source>
</evidence>
<evidence type="ECO:0000256" key="1">
    <source>
        <dbReference type="ARBA" id="ARBA00023125"/>
    </source>
</evidence>
<sequence length="395" mass="42288">MTAARAARRTARRRLPERGAQLADSAAELFSRRGYHGVSLADVATAVGVTAPAVYRHHRGKEALLAAALHRGLDVAVEAVGPAGDLEERLDRLAGAALERREVWVLLHRELRFLSPEPREGVYRRFDDLVSALDASVAADRPSLRRADRRLLVAAALAALSAPSLLRAPLPKADYRAELAAAALSVCRAELETARPVAPRVPPRSARNRGEQLLGVAIELFHERGFNAVSLDDIGAAVGIAGPSIYHHFSTKAELLVAAFSRAADRLVAGPGDAGEPISALERRVADYVDLGIDNRALFGVYVTEAIHLPPEAGGRIRATLRTDFGDWVTALEPCRPDLTKAQCTVRVGAARSIVNDLVRLGGFHTRTAIADEIRQLASAVLFTGPTGVAARASR</sequence>
<feature type="DNA-binding region" description="H-T-H motif" evidence="2">
    <location>
        <begin position="230"/>
        <end position="249"/>
    </location>
</feature>
<evidence type="ECO:0000313" key="5">
    <source>
        <dbReference type="Proteomes" id="UP001501598"/>
    </source>
</evidence>
<dbReference type="RefSeq" id="WP_345417411.1">
    <property type="nucleotide sequence ID" value="NZ_BAABGT010000032.1"/>
</dbReference>
<keyword evidence="1 2" id="KW-0238">DNA-binding</keyword>
<keyword evidence="5" id="KW-1185">Reference proteome</keyword>